<evidence type="ECO:0000256" key="1">
    <source>
        <dbReference type="SAM" id="MobiDB-lite"/>
    </source>
</evidence>
<protein>
    <submittedName>
        <fullName evidence="2">Uncharacterized protein</fullName>
    </submittedName>
</protein>
<sequence length="89" mass="9994">MWKEVGHNHQINPHNKAYEATTPPTSFSENTPYFLHPASKFLTSYFVDKVKEILLPLKPEPIKSPLLIALATAALSSINKSDKTLFSKI</sequence>
<reference evidence="2" key="1">
    <citation type="submission" date="2018-06" db="EMBL/GenBank/DDBJ databases">
        <authorList>
            <person name="Zhirakovskaya E."/>
        </authorList>
    </citation>
    <scope>NUCLEOTIDE SEQUENCE</scope>
</reference>
<dbReference type="EMBL" id="UOFH01000362">
    <property type="protein sequence ID" value="VAW66891.1"/>
    <property type="molecule type" value="Genomic_DNA"/>
</dbReference>
<accession>A0A3B0XGV0</accession>
<evidence type="ECO:0000313" key="2">
    <source>
        <dbReference type="EMBL" id="VAW66891.1"/>
    </source>
</evidence>
<organism evidence="2">
    <name type="scientific">hydrothermal vent metagenome</name>
    <dbReference type="NCBI Taxonomy" id="652676"/>
    <lineage>
        <taxon>unclassified sequences</taxon>
        <taxon>metagenomes</taxon>
        <taxon>ecological metagenomes</taxon>
    </lineage>
</organism>
<proteinExistence type="predicted"/>
<gene>
    <name evidence="2" type="ORF">MNBD_GAMMA08-2202</name>
</gene>
<feature type="region of interest" description="Disordered" evidence="1">
    <location>
        <begin position="1"/>
        <end position="24"/>
    </location>
</feature>
<name>A0A3B0XGV0_9ZZZZ</name>
<dbReference type="AlphaFoldDB" id="A0A3B0XGV0"/>